<feature type="domain" description="AsmA" evidence="1">
    <location>
        <begin position="455"/>
        <end position="647"/>
    </location>
</feature>
<evidence type="ECO:0000313" key="2">
    <source>
        <dbReference type="EMBL" id="TXH82879.1"/>
    </source>
</evidence>
<dbReference type="Proteomes" id="UP000321192">
    <property type="component" value="Unassembled WGS sequence"/>
</dbReference>
<comment type="caution">
    <text evidence="2">The sequence shown here is derived from an EMBL/GenBank/DDBJ whole genome shotgun (WGS) entry which is preliminary data.</text>
</comment>
<evidence type="ECO:0000313" key="3">
    <source>
        <dbReference type="Proteomes" id="UP000321192"/>
    </source>
</evidence>
<proteinExistence type="predicted"/>
<dbReference type="GO" id="GO:0090313">
    <property type="term" value="P:regulation of protein targeting to membrane"/>
    <property type="evidence" value="ECO:0007669"/>
    <property type="project" value="TreeGrafter"/>
</dbReference>
<organism evidence="2 3">
    <name type="scientific">Thauera aminoaromatica</name>
    <dbReference type="NCBI Taxonomy" id="164330"/>
    <lineage>
        <taxon>Bacteria</taxon>
        <taxon>Pseudomonadati</taxon>
        <taxon>Pseudomonadota</taxon>
        <taxon>Betaproteobacteria</taxon>
        <taxon>Rhodocyclales</taxon>
        <taxon>Zoogloeaceae</taxon>
        <taxon>Thauera</taxon>
    </lineage>
</organism>
<reference evidence="2 3" key="1">
    <citation type="submission" date="2018-09" db="EMBL/GenBank/DDBJ databases">
        <title>Metagenome Assembled Genomes from an Advanced Water Purification Facility.</title>
        <authorList>
            <person name="Stamps B.W."/>
            <person name="Spear J.R."/>
        </authorList>
    </citation>
    <scope>NUCLEOTIDE SEQUENCE [LARGE SCALE GENOMIC DNA]</scope>
    <source>
        <strain evidence="2">Bin_27_1</strain>
    </source>
</reference>
<dbReference type="InterPro" id="IPR052894">
    <property type="entry name" value="AsmA-related"/>
</dbReference>
<feature type="domain" description="AsmA" evidence="1">
    <location>
        <begin position="9"/>
        <end position="194"/>
    </location>
</feature>
<dbReference type="AlphaFoldDB" id="A0A5C7SHG5"/>
<dbReference type="GO" id="GO:0005886">
    <property type="term" value="C:plasma membrane"/>
    <property type="evidence" value="ECO:0007669"/>
    <property type="project" value="TreeGrafter"/>
</dbReference>
<sequence length="766" mass="81865">MELPDMRFKYLKYLAFALGGLSTVIAAGALYLHATFDGLRLAAELTHFAKQRHQRTLRIEGPVELSMFPRLRLQLPAGTLSGRNSTSEFIGFEQASVSVRLLPLLTRRVVVERVEIDGLRMALLRDKAGKLNAADLLGTDDNAPPPSGNEPFDLDIRALVIERGAITWTDERAGRQLALSDLSIETGRLGQTADGRVNASARLTRAEPATDMHLEVESAYRVGESEGPLRLRQLRVTARGNLAGWQALDAESAVSELEWADDGPSIIQGGSLQVRGKSTGGPFELRANAPRLALTPTGPEAESIDASLRLDGKLRGGSVRLRLTDLQPADGGLVGGKLATDLDLRMASGRLAGNLAGPIRWRAASRQLELPSLAGDLNFSPARPGTSLLKFASEADARVDLQRNSAGGHFTLRSEQQQAKGSWTLPRFDAAAIGFEIDVNRLDADALLATQPARGPAADKAENDRFDLSALHGLDLDGTIRFGHLKLAGLKLEQVKLPISLHGGRLVSAGHSLSLYGGSLEGSLNIAADDGRASYRAYLQNADLAPLLVDLGARQKVAGTANFFVDVSSKAESRSSLLRDMQGLARLRLKGGSVPGIDIGQAIREWRGPIGTRQGARRAHRERESTAVGELTASFRIDGGVARSTDLKADSGMLRISGAGEIDLPQRQIDYLTRVTLLVIPLGPDSGPLVSLRGVTLPIRIKGPFDGPDWHLEPGANLPSTVLSAGQAAARSLPRVIPRSVTQAVGRVVKKAVPTPEKAAEEAVSE</sequence>
<name>A0A5C7SHG5_THASP</name>
<dbReference type="RefSeq" id="WP_276659622.1">
    <property type="nucleotide sequence ID" value="NZ_SSFD01000230.1"/>
</dbReference>
<dbReference type="PANTHER" id="PTHR30441:SF4">
    <property type="entry name" value="PROTEIN ASMA"/>
    <property type="match status" value="1"/>
</dbReference>
<protein>
    <submittedName>
        <fullName evidence="2">AsmA family protein</fullName>
    </submittedName>
</protein>
<dbReference type="InterPro" id="IPR007844">
    <property type="entry name" value="AsmA"/>
</dbReference>
<evidence type="ECO:0000259" key="1">
    <source>
        <dbReference type="Pfam" id="PF05170"/>
    </source>
</evidence>
<dbReference type="EMBL" id="SSFD01000230">
    <property type="protein sequence ID" value="TXH82879.1"/>
    <property type="molecule type" value="Genomic_DNA"/>
</dbReference>
<dbReference type="Pfam" id="PF05170">
    <property type="entry name" value="AsmA"/>
    <property type="match status" value="2"/>
</dbReference>
<gene>
    <name evidence="2" type="ORF">E6Q80_14460</name>
</gene>
<dbReference type="PANTHER" id="PTHR30441">
    <property type="entry name" value="DUF748 DOMAIN-CONTAINING PROTEIN"/>
    <property type="match status" value="1"/>
</dbReference>
<accession>A0A5C7SHG5</accession>